<feature type="signal peptide" evidence="1">
    <location>
        <begin position="1"/>
        <end position="21"/>
    </location>
</feature>
<accession>A0ABU5H4W5</accession>
<sequence length="224" mass="23720">MKRLLPGLILCCVLAAPSAFAQEEGVSYGRGQGWSVLAGDTVGANNTVFSGQLGWPGISLGLLHGANSKLDIGGKFTFNYGQEGLVEVVEPGLKLQAWVRLMLAQTSKVSLAVTFQPGPLFYFHDGDTDVGLALPVALVAGIPVGSALMLNVGLDIPFHVYFGTGGGPVFPLLVGGGMEYFLDRSLAVNFNVRMGPSIFPDSGRRGRSEAYFTLEALFGVAYRF</sequence>
<proteinExistence type="predicted"/>
<keyword evidence="3" id="KW-1185">Reference proteome</keyword>
<evidence type="ECO:0000313" key="3">
    <source>
        <dbReference type="Proteomes" id="UP001291309"/>
    </source>
</evidence>
<name>A0ABU5H4W5_9BACT</name>
<dbReference type="EMBL" id="JAXIVS010000006">
    <property type="protein sequence ID" value="MDY7228533.1"/>
    <property type="molecule type" value="Genomic_DNA"/>
</dbReference>
<gene>
    <name evidence="2" type="ORF">SYV04_19075</name>
</gene>
<evidence type="ECO:0000256" key="1">
    <source>
        <dbReference type="SAM" id="SignalP"/>
    </source>
</evidence>
<feature type="chain" id="PRO_5047180447" description="Outer membrane protein beta-barrel domain-containing protein" evidence="1">
    <location>
        <begin position="22"/>
        <end position="224"/>
    </location>
</feature>
<protein>
    <recommendedName>
        <fullName evidence="4">Outer membrane protein beta-barrel domain-containing protein</fullName>
    </recommendedName>
</protein>
<comment type="caution">
    <text evidence="2">The sequence shown here is derived from an EMBL/GenBank/DDBJ whole genome shotgun (WGS) entry which is preliminary data.</text>
</comment>
<keyword evidence="1" id="KW-0732">Signal</keyword>
<dbReference type="Proteomes" id="UP001291309">
    <property type="component" value="Unassembled WGS sequence"/>
</dbReference>
<evidence type="ECO:0008006" key="4">
    <source>
        <dbReference type="Google" id="ProtNLM"/>
    </source>
</evidence>
<organism evidence="2 3">
    <name type="scientific">Hyalangium rubrum</name>
    <dbReference type="NCBI Taxonomy" id="3103134"/>
    <lineage>
        <taxon>Bacteria</taxon>
        <taxon>Pseudomonadati</taxon>
        <taxon>Myxococcota</taxon>
        <taxon>Myxococcia</taxon>
        <taxon>Myxococcales</taxon>
        <taxon>Cystobacterineae</taxon>
        <taxon>Archangiaceae</taxon>
        <taxon>Hyalangium</taxon>
    </lineage>
</organism>
<reference evidence="2 3" key="1">
    <citation type="submission" date="2023-12" db="EMBL/GenBank/DDBJ databases">
        <title>the genome sequence of Hyalangium sp. s54d21.</title>
        <authorList>
            <person name="Zhang X."/>
        </authorList>
    </citation>
    <scope>NUCLEOTIDE SEQUENCE [LARGE SCALE GENOMIC DNA]</scope>
    <source>
        <strain evidence="3">s54d21</strain>
    </source>
</reference>
<dbReference type="RefSeq" id="WP_321547260.1">
    <property type="nucleotide sequence ID" value="NZ_JAXIVS010000006.1"/>
</dbReference>
<evidence type="ECO:0000313" key="2">
    <source>
        <dbReference type="EMBL" id="MDY7228533.1"/>
    </source>
</evidence>